<dbReference type="Gene3D" id="3.10.105.10">
    <property type="entry name" value="Dipeptide-binding Protein, Domain 3"/>
    <property type="match status" value="1"/>
</dbReference>
<feature type="domain" description="Solute-binding protein family 5" evidence="2">
    <location>
        <begin position="86"/>
        <end position="421"/>
    </location>
</feature>
<evidence type="ECO:0000313" key="3">
    <source>
        <dbReference type="EMBL" id="CAB5065266.1"/>
    </source>
</evidence>
<organism evidence="3">
    <name type="scientific">freshwater metagenome</name>
    <dbReference type="NCBI Taxonomy" id="449393"/>
    <lineage>
        <taxon>unclassified sequences</taxon>
        <taxon>metagenomes</taxon>
        <taxon>ecological metagenomes</taxon>
    </lineage>
</organism>
<dbReference type="Pfam" id="PF00496">
    <property type="entry name" value="SBP_bac_5"/>
    <property type="match status" value="1"/>
</dbReference>
<dbReference type="InterPro" id="IPR039424">
    <property type="entry name" value="SBP_5"/>
</dbReference>
<dbReference type="PIRSF" id="PIRSF002741">
    <property type="entry name" value="MppA"/>
    <property type="match status" value="1"/>
</dbReference>
<dbReference type="GO" id="GO:0015833">
    <property type="term" value="P:peptide transport"/>
    <property type="evidence" value="ECO:0007669"/>
    <property type="project" value="TreeGrafter"/>
</dbReference>
<keyword evidence="1" id="KW-0732">Signal</keyword>
<dbReference type="GO" id="GO:1904680">
    <property type="term" value="F:peptide transmembrane transporter activity"/>
    <property type="evidence" value="ECO:0007669"/>
    <property type="project" value="TreeGrafter"/>
</dbReference>
<dbReference type="InterPro" id="IPR000914">
    <property type="entry name" value="SBP_5_dom"/>
</dbReference>
<protein>
    <submittedName>
        <fullName evidence="3">Unannotated protein</fullName>
    </submittedName>
</protein>
<accession>A0A6J7UK09</accession>
<dbReference type="SUPFAM" id="SSF53850">
    <property type="entry name" value="Periplasmic binding protein-like II"/>
    <property type="match status" value="1"/>
</dbReference>
<dbReference type="CDD" id="cd08494">
    <property type="entry name" value="PBP2_NikA_DppA_OppA_like_6"/>
    <property type="match status" value="1"/>
</dbReference>
<reference evidence="3" key="1">
    <citation type="submission" date="2020-05" db="EMBL/GenBank/DDBJ databases">
        <authorList>
            <person name="Chiriac C."/>
            <person name="Salcher M."/>
            <person name="Ghai R."/>
            <person name="Kavagutti S V."/>
        </authorList>
    </citation>
    <scope>NUCLEOTIDE SEQUENCE</scope>
</reference>
<dbReference type="EMBL" id="CAFBQV010000111">
    <property type="protein sequence ID" value="CAB5065266.1"/>
    <property type="molecule type" value="Genomic_DNA"/>
</dbReference>
<dbReference type="Gene3D" id="3.90.76.10">
    <property type="entry name" value="Dipeptide-binding Protein, Domain 1"/>
    <property type="match status" value="1"/>
</dbReference>
<dbReference type="PANTHER" id="PTHR30290">
    <property type="entry name" value="PERIPLASMIC BINDING COMPONENT OF ABC TRANSPORTER"/>
    <property type="match status" value="1"/>
</dbReference>
<dbReference type="GO" id="GO:0042597">
    <property type="term" value="C:periplasmic space"/>
    <property type="evidence" value="ECO:0007669"/>
    <property type="project" value="UniProtKB-ARBA"/>
</dbReference>
<gene>
    <name evidence="3" type="ORF">UFOPK4345_00783</name>
</gene>
<dbReference type="PANTHER" id="PTHR30290:SF38">
    <property type="entry name" value="D,D-DIPEPTIDE-BINDING PERIPLASMIC PROTEIN DDPA-RELATED"/>
    <property type="match status" value="1"/>
</dbReference>
<name>A0A6J7UK09_9ZZZZ</name>
<dbReference type="AlphaFoldDB" id="A0A6J7UK09"/>
<dbReference type="GO" id="GO:0043190">
    <property type="term" value="C:ATP-binding cassette (ABC) transporter complex"/>
    <property type="evidence" value="ECO:0007669"/>
    <property type="project" value="InterPro"/>
</dbReference>
<sequence>MTKFDLKRATKISLICASLLLASTEIASAASASSSKASAKTNATVTIGFTLEPVSLDITGVAGQAIPQVLLNNVYEGLLKVENSGKIVPSIAESYTVSTNGLVYTFKLSKTKFHDGANLTSADVVWSFNRVLDPKSTAVLPTQKQQFSTIASITAPNASSVVITLKDRDNDFLFNLTQRGGVIFKAGTTDFATKANGTGPFKFGNWNRGNSITLERNDSYRATKALAKTVIFRYILDATALSNAILSGQIDIMSTVQKPELLSVFKGRKDLKISSGTTNGEVTLGMNNSKAPLNNIKVRQAIRQALNKKALIKTAWAGYGLEIGSFVPPTDAWYEDLSKTFPYDVQAAKNLLKQAGYPNGFAITLDIPPAPYAEASQEFIVASLKKIGINVTIKPVAWGEWLDRIFTKANYDMTIVAHVERSDMSIYANPNYYFRYNSAEYQALIKKAGSARTPVAQAESLKKAARLLSNESVSDWLWLIPNLQVVKKSVTGFPQNDVGDAYSVAAITKE</sequence>
<evidence type="ECO:0000256" key="1">
    <source>
        <dbReference type="ARBA" id="ARBA00022729"/>
    </source>
</evidence>
<dbReference type="InterPro" id="IPR030678">
    <property type="entry name" value="Peptide/Ni-bd"/>
</dbReference>
<dbReference type="Gene3D" id="3.40.190.10">
    <property type="entry name" value="Periplasmic binding protein-like II"/>
    <property type="match status" value="1"/>
</dbReference>
<proteinExistence type="predicted"/>
<evidence type="ECO:0000259" key="2">
    <source>
        <dbReference type="Pfam" id="PF00496"/>
    </source>
</evidence>